<organism evidence="1 2">
    <name type="scientific">Dipteronia dyeriana</name>
    <dbReference type="NCBI Taxonomy" id="168575"/>
    <lineage>
        <taxon>Eukaryota</taxon>
        <taxon>Viridiplantae</taxon>
        <taxon>Streptophyta</taxon>
        <taxon>Embryophyta</taxon>
        <taxon>Tracheophyta</taxon>
        <taxon>Spermatophyta</taxon>
        <taxon>Magnoliopsida</taxon>
        <taxon>eudicotyledons</taxon>
        <taxon>Gunneridae</taxon>
        <taxon>Pentapetalae</taxon>
        <taxon>rosids</taxon>
        <taxon>malvids</taxon>
        <taxon>Sapindales</taxon>
        <taxon>Sapindaceae</taxon>
        <taxon>Hippocastanoideae</taxon>
        <taxon>Acereae</taxon>
        <taxon>Dipteronia</taxon>
    </lineage>
</organism>
<dbReference type="EMBL" id="JANJYI010000009">
    <property type="protein sequence ID" value="KAK2637262.1"/>
    <property type="molecule type" value="Genomic_DNA"/>
</dbReference>
<comment type="caution">
    <text evidence="1">The sequence shown here is derived from an EMBL/GenBank/DDBJ whole genome shotgun (WGS) entry which is preliminary data.</text>
</comment>
<sequence length="109" mass="12064">MLKNVTLFDVSFNHLQGSLPYSIGSMKSLKQLNVAQQLHWCHTQPFVSSPTSKTSPTQATLPTISPESHQVVLLLLSEVRLLAMVPTTAFPARPINDLPKNVPLRLHVL</sequence>
<gene>
    <name evidence="1" type="ORF">Ddye_032054</name>
</gene>
<proteinExistence type="predicted"/>
<evidence type="ECO:0000313" key="1">
    <source>
        <dbReference type="EMBL" id="KAK2637262.1"/>
    </source>
</evidence>
<protein>
    <submittedName>
        <fullName evidence="1">Uncharacterized protein</fullName>
    </submittedName>
</protein>
<keyword evidence="2" id="KW-1185">Reference proteome</keyword>
<dbReference type="AlphaFoldDB" id="A0AAD9WP12"/>
<reference evidence="1" key="1">
    <citation type="journal article" date="2023" name="Plant J.">
        <title>Genome sequences and population genomics provide insights into the demographic history, inbreeding, and mutation load of two 'living fossil' tree species of Dipteronia.</title>
        <authorList>
            <person name="Feng Y."/>
            <person name="Comes H.P."/>
            <person name="Chen J."/>
            <person name="Zhu S."/>
            <person name="Lu R."/>
            <person name="Zhang X."/>
            <person name="Li P."/>
            <person name="Qiu J."/>
            <person name="Olsen K.M."/>
            <person name="Qiu Y."/>
        </authorList>
    </citation>
    <scope>NUCLEOTIDE SEQUENCE</scope>
    <source>
        <strain evidence="1">KIB01</strain>
    </source>
</reference>
<dbReference type="Gene3D" id="3.80.10.10">
    <property type="entry name" value="Ribonuclease Inhibitor"/>
    <property type="match status" value="1"/>
</dbReference>
<dbReference type="Proteomes" id="UP001280121">
    <property type="component" value="Unassembled WGS sequence"/>
</dbReference>
<evidence type="ECO:0000313" key="2">
    <source>
        <dbReference type="Proteomes" id="UP001280121"/>
    </source>
</evidence>
<name>A0AAD9WP12_9ROSI</name>
<accession>A0AAD9WP12</accession>
<dbReference type="SUPFAM" id="SSF52058">
    <property type="entry name" value="L domain-like"/>
    <property type="match status" value="1"/>
</dbReference>
<dbReference type="InterPro" id="IPR032675">
    <property type="entry name" value="LRR_dom_sf"/>
</dbReference>